<feature type="compositionally biased region" description="Low complexity" evidence="1">
    <location>
        <begin position="1232"/>
        <end position="1245"/>
    </location>
</feature>
<feature type="compositionally biased region" description="Polar residues" evidence="1">
    <location>
        <begin position="201"/>
        <end position="217"/>
    </location>
</feature>
<gene>
    <name evidence="3" type="ORF">Slin15195_G071610</name>
</gene>
<sequence>MVPHAASLLLALIGTTAAAENLKQPVHGPYRSNSGPHGRRADLNSPFYPIGTGSTTRTTTTVNATSQESTASVVTAHSRSATSPASNILQSVQEGTAVPFESRSNAVTPSGSFPALKSDLSTTLDHSGNTTATKRIQVPTALIVHETVVLQLSHSHSAQVTSLSHHSIHDSLNATQLRPVKSSFSISASNQSSNQSAESSGHVQTSLYSTGTRNSSGAGYVSTRVETPSLWLSKAKSSNSYNAATQNQTAGEGPSFNPPRPTICSGATLNIKSASLDFWYAETYTQVDSTFLIEFDANDTSTGWTLLSGTTDILNITSAIENPACSSTAVFNTQFSQSGLEYACSGTPTPAAKATSVVEQTAYTQPAATTSDGDIPDVVISPTPAALTVTNAGRESTYQAGTSVVHFSQFEIVDKSSYHHWNGSIGCIASTRVYDLPKQVSFEFEGEAAVNESLAVGKLGRMNFALMQALDQSEVDLPHSIELGDLEAEPTVVVVVEKVVVAAAALAQGILAPAPSLETPTATLPPGLSFERTTPTEPGTTWVPFTAHVESSADSLDVPSKTTKKSSLPQQTNEGSANAAAAGGSDSDTVDDGRGFPIFPFVAHIENSAVTLAIPANPTASVVTAAFAGRIVTATKVIEGSPVSGDADVGKVVSAIDSIAQPTNALEVLNNAQASFSAGAVASAIAAGIGFDHPANDGSLISESQVGSAPGRVVDANVELLIGNSIFTATRAGSDLVVEGQTIVAGGSPMTVAGQAVSLSPSATAVFFGGNLISVNDRPELGSSLTIDIGGSDVDAIRVAEGLEIAGQVLSPGGPAVLVNGRELSLTSEGTELVVGGFAVSLDTSGNIGAAANIPVIQVGTRRYTANAATQYNLDGVTLVPGEQVVVAGTTVSLGPSATRLLIDGKSQRIAPPVITPAPLLTLGNHVYKANLGSTYDIDSTLLTPGGQLTVSGTTVSLPAYGRSVVINGIARSLDSSGSSDADLATITAPPVLVLNGRAVSPDGGTSYVISGQTLTPGGTITFEGTSGPQTLSLNSAANMLITTVNGQSFTSRFGMVGAAPEGAPILTVDGNTYFAVEYNVGSGATYVIQGTTLTPGAVITIQGENGEKTLSLLPAGTAVVIESKGVTSRSEIEAAYGVRPTNAPILTIGGERFTAVNNDATYFVDGKTLSPGHIETVSIGSQTFIVSLSPHATLLEIVELGSDGKAIETEFETLFPATVAAATITITEKTTTTKSTSASNTGSTDAPSADDESDALLSFSTTLKALR</sequence>
<feature type="region of interest" description="Disordered" evidence="1">
    <location>
        <begin position="24"/>
        <end position="89"/>
    </location>
</feature>
<dbReference type="OrthoDB" id="3642826at2759"/>
<feature type="compositionally biased region" description="Low complexity" evidence="1">
    <location>
        <begin position="52"/>
        <end position="65"/>
    </location>
</feature>
<evidence type="ECO:0000313" key="3">
    <source>
        <dbReference type="EMBL" id="USW53842.1"/>
    </source>
</evidence>
<feature type="compositionally biased region" description="Low complexity" evidence="1">
    <location>
        <begin position="575"/>
        <end position="587"/>
    </location>
</feature>
<feature type="compositionally biased region" description="Polar residues" evidence="1">
    <location>
        <begin position="66"/>
        <end position="89"/>
    </location>
</feature>
<name>A0A9Q9AQG3_9PEZI</name>
<feature type="signal peptide" evidence="2">
    <location>
        <begin position="1"/>
        <end position="18"/>
    </location>
</feature>
<feature type="region of interest" description="Disordered" evidence="1">
    <location>
        <begin position="516"/>
        <end position="589"/>
    </location>
</feature>
<dbReference type="AlphaFoldDB" id="A0A9Q9AQG3"/>
<proteinExistence type="predicted"/>
<feature type="region of interest" description="Disordered" evidence="1">
    <location>
        <begin position="1232"/>
        <end position="1254"/>
    </location>
</feature>
<feature type="compositionally biased region" description="Low complexity" evidence="1">
    <location>
        <begin position="185"/>
        <end position="200"/>
    </location>
</feature>
<accession>A0A9Q9AQG3</accession>
<feature type="chain" id="PRO_5040353809" evidence="2">
    <location>
        <begin position="19"/>
        <end position="1268"/>
    </location>
</feature>
<protein>
    <submittedName>
        <fullName evidence="3">Uncharacterized protein</fullName>
    </submittedName>
</protein>
<organism evidence="3 4">
    <name type="scientific">Septoria linicola</name>
    <dbReference type="NCBI Taxonomy" id="215465"/>
    <lineage>
        <taxon>Eukaryota</taxon>
        <taxon>Fungi</taxon>
        <taxon>Dikarya</taxon>
        <taxon>Ascomycota</taxon>
        <taxon>Pezizomycotina</taxon>
        <taxon>Dothideomycetes</taxon>
        <taxon>Dothideomycetidae</taxon>
        <taxon>Mycosphaerellales</taxon>
        <taxon>Mycosphaerellaceae</taxon>
        <taxon>Septoria</taxon>
    </lineage>
</organism>
<evidence type="ECO:0000256" key="2">
    <source>
        <dbReference type="SAM" id="SignalP"/>
    </source>
</evidence>
<keyword evidence="2" id="KW-0732">Signal</keyword>
<evidence type="ECO:0000256" key="1">
    <source>
        <dbReference type="SAM" id="MobiDB-lite"/>
    </source>
</evidence>
<dbReference type="EMBL" id="CP099422">
    <property type="protein sequence ID" value="USW53842.1"/>
    <property type="molecule type" value="Genomic_DNA"/>
</dbReference>
<reference evidence="3" key="1">
    <citation type="submission" date="2022-06" db="EMBL/GenBank/DDBJ databases">
        <title>Complete genome sequences of two strains of the flax pathogen Septoria linicola.</title>
        <authorList>
            <person name="Lapalu N."/>
            <person name="Simon A."/>
            <person name="Demenou B."/>
            <person name="Paumier D."/>
            <person name="Guillot M.-P."/>
            <person name="Gout L."/>
            <person name="Valade R."/>
        </authorList>
    </citation>
    <scope>NUCLEOTIDE SEQUENCE</scope>
    <source>
        <strain evidence="3">SE15195</strain>
    </source>
</reference>
<feature type="compositionally biased region" description="Polar residues" evidence="1">
    <location>
        <begin position="565"/>
        <end position="574"/>
    </location>
</feature>
<feature type="region of interest" description="Disordered" evidence="1">
    <location>
        <begin position="185"/>
        <end position="220"/>
    </location>
</feature>
<dbReference type="Proteomes" id="UP001056384">
    <property type="component" value="Chromosome 5"/>
</dbReference>
<evidence type="ECO:0000313" key="4">
    <source>
        <dbReference type="Proteomes" id="UP001056384"/>
    </source>
</evidence>
<keyword evidence="4" id="KW-1185">Reference proteome</keyword>